<feature type="domain" description="BRCT" evidence="16">
    <location>
        <begin position="1333"/>
        <end position="1428"/>
    </location>
</feature>
<keyword evidence="18" id="KW-1185">Reference proteome</keyword>
<sequence length="1429" mass="160112">MEASHSPVMYVDISGQRYPLELGLIYLFGKKLPSKDHEGESKIVFNIEKEDVDERHCCVMVSVSEDVYVFDLFSSHGTFLNGERLKPLDKMCVKNGDVMKLGLMQSVRFYHEQLEMSHDSSGFGDNNKNNSDIIGSSPESTSQKESRLKRLNNQSNDNFLVPAVPPIQAKPSRYSSSFLVPETESLSSSRRSSLDVLNSSQHKKRDSDSFIIPETQHSGGRTSTGSNLSIAESIPDEEKTKSGINLNVSENEDDDFCIPETQEMVMNSERPRLLKDNPQVNNLKTLEEKSVDLNDSEEDETDDAMLGGSQIRICTQDFNDGFGEEENMSIQSQVIPIIRHNPVLLNGSSVTKSPVIAVKKANEDESSTKPQSTAFDEEDREVANINWSTNQQSKSEEEANNLNCTTPDLFDCQALENGVAPLGMAENEVANDVNLFENDANPALEDEEDYMATQLFPISNNSAKKVGDKPKATKDKNIFNGKEDEPFLTLSDKENMHPDRIEPISELPPTQLFATGEVANERSSASTFSRKSSQHNVEDKPNASTVVLDVPATINNEQTGNGISMAELMPDEEDDILTQAFVPPPPPPSKSMPKAATKDATPNYFNSTLLDDRPLDKNPASFFAEMEKTPKKDILSSFKLPEKTFSAARKTSSAASTTSTDSDMDLLFMCTPQLIKEHMPYSKSEDLKKTILAAKNKNLFGEDTDEGEDFQEIDEKKTNDNCLVQLINVPKESKDFDRLLPHLKLDNNNVANKKNSLSLEQQAVKEAAKEYKFRISFGHEHSSNDTKTNNKSSTLSRDERHATRDKEKEKRKIHNGGDEKRKTKTKNENPKLDDRDKESRKTLNDEEHKSSRRNKTENFKKTDSVKEAHKATRDDNKGIQQDEFSKSTSSSLSKEEERDKNAKKVRSRRNTKSSAPSSLDNTSGKTDKEVSSKSDEANSRQHREKENNKKPNSDKTDEEATTTKTNETTSLKEAKETSSTNISKGEDNKEAPNKRSRTSRAVKEKQVDEQKKPTSNTNGKGQNVEVLPAKQTTKRKQKEKEETAVKPTRRNTRLLSANKDDEETQKVLERQRRQTRLRSGEKSSNTSEEAAITKTTQAAKRSTRLKSQASTKSGETSDNLDSILTQPFIRATRTRSRSSQKDNDNEVKSHVSSHLSSSATVNESNSTPNTNMAVKLEAAVNKPGRKRKTDIPAPEQIVEQKRSKRTISQDSCNSLERLSSSSSLSSRPLISITMVEPERFNELNANCKGQWAVAKDPKESDILVMDNSFRTFKFLLAMARGIPIVKSQWLSDINKTKPGKSLPPIIKYMLNDPVFEKKHKFSLETSLQQRRQNKKGIFDGYEFVMTPNIKPSPAEIKAVIEVSGGIVHTKAPPPPKENQKLFLVSSPDDRKDWHKYRRVNSNIIIIATEAIMSAIMRQNCTPLSNHVLA</sequence>
<dbReference type="PROSITE" id="PS50006">
    <property type="entry name" value="FHA_DOMAIN"/>
    <property type="match status" value="1"/>
</dbReference>
<keyword evidence="7" id="KW-0227">DNA damage</keyword>
<feature type="region of interest" description="Disordered" evidence="14">
    <location>
        <begin position="183"/>
        <end position="257"/>
    </location>
</feature>
<dbReference type="Pfam" id="PF16589">
    <property type="entry name" value="BRCT_2"/>
    <property type="match status" value="1"/>
</dbReference>
<evidence type="ECO:0000256" key="4">
    <source>
        <dbReference type="ARBA" id="ARBA00022454"/>
    </source>
</evidence>
<evidence type="ECO:0000256" key="12">
    <source>
        <dbReference type="ARBA" id="ARBA00023858"/>
    </source>
</evidence>
<dbReference type="GO" id="GO:0005634">
    <property type="term" value="C:nucleus"/>
    <property type="evidence" value="ECO:0007669"/>
    <property type="project" value="UniProtKB-SubCell"/>
</dbReference>
<feature type="compositionally biased region" description="Polar residues" evidence="14">
    <location>
        <begin position="1159"/>
        <end position="1172"/>
    </location>
</feature>
<dbReference type="Gene3D" id="3.40.50.10190">
    <property type="entry name" value="BRCT domain"/>
    <property type="match status" value="2"/>
</dbReference>
<evidence type="ECO:0000256" key="3">
    <source>
        <dbReference type="ARBA" id="ARBA00015014"/>
    </source>
</evidence>
<dbReference type="PANTHER" id="PTHR23196">
    <property type="entry name" value="PAX TRANSCRIPTION ACTIVATION DOMAIN INTERACTING PROTEIN"/>
    <property type="match status" value="1"/>
</dbReference>
<dbReference type="CDD" id="cd18432">
    <property type="entry name" value="BRCT_PAXIP1_rpt6_like"/>
    <property type="match status" value="1"/>
</dbReference>
<evidence type="ECO:0000256" key="13">
    <source>
        <dbReference type="ARBA" id="ARBA00030146"/>
    </source>
</evidence>
<feature type="compositionally biased region" description="Low complexity" evidence="14">
    <location>
        <begin position="785"/>
        <end position="795"/>
    </location>
</feature>
<evidence type="ECO:0000256" key="8">
    <source>
        <dbReference type="ARBA" id="ARBA00022843"/>
    </source>
</evidence>
<feature type="compositionally biased region" description="Basic and acidic residues" evidence="14">
    <location>
        <begin position="925"/>
        <end position="955"/>
    </location>
</feature>
<evidence type="ECO:0000256" key="7">
    <source>
        <dbReference type="ARBA" id="ARBA00022763"/>
    </source>
</evidence>
<evidence type="ECO:0000256" key="5">
    <source>
        <dbReference type="ARBA" id="ARBA00022499"/>
    </source>
</evidence>
<feature type="compositionally biased region" description="Basic and acidic residues" evidence="14">
    <location>
        <begin position="1001"/>
        <end position="1012"/>
    </location>
</feature>
<dbReference type="InterPro" id="IPR051579">
    <property type="entry name" value="DDR_Transcriptional_Reg"/>
</dbReference>
<dbReference type="GO" id="GO:0005694">
    <property type="term" value="C:chromosome"/>
    <property type="evidence" value="ECO:0007669"/>
    <property type="project" value="UniProtKB-SubCell"/>
</dbReference>
<feature type="region of interest" description="Disordered" evidence="14">
    <location>
        <begin position="779"/>
        <end position="1219"/>
    </location>
</feature>
<dbReference type="PANTHER" id="PTHR23196:SF1">
    <property type="entry name" value="PAX-INTERACTING PROTEIN 1"/>
    <property type="match status" value="1"/>
</dbReference>
<dbReference type="STRING" id="35570.A0A1I8PFY4"/>
<feature type="domain" description="FHA" evidence="15">
    <location>
        <begin position="26"/>
        <end position="85"/>
    </location>
</feature>
<evidence type="ECO:0000313" key="18">
    <source>
        <dbReference type="Proteomes" id="UP000095300"/>
    </source>
</evidence>
<evidence type="ECO:0000256" key="9">
    <source>
        <dbReference type="ARBA" id="ARBA00022990"/>
    </source>
</evidence>
<feature type="compositionally biased region" description="Polar residues" evidence="14">
    <location>
        <begin position="119"/>
        <end position="141"/>
    </location>
</feature>
<evidence type="ECO:0000259" key="15">
    <source>
        <dbReference type="PROSITE" id="PS50006"/>
    </source>
</evidence>
<dbReference type="InterPro" id="IPR008984">
    <property type="entry name" value="SMAD_FHA_dom_sf"/>
</dbReference>
<protein>
    <recommendedName>
        <fullName evidence="3">Mediator of DNA damage checkpoint protein 1</fullName>
    </recommendedName>
    <alternativeName>
        <fullName evidence="13">PAX transactivation activation domain-interacting protein</fullName>
    </alternativeName>
    <alternativeName>
        <fullName evidence="12">PAX-interacting protein 1</fullName>
    </alternativeName>
</protein>
<feature type="region of interest" description="Disordered" evidence="14">
    <location>
        <begin position="118"/>
        <end position="164"/>
    </location>
</feature>
<dbReference type="Gene3D" id="2.60.200.20">
    <property type="match status" value="1"/>
</dbReference>
<dbReference type="InterPro" id="IPR001357">
    <property type="entry name" value="BRCT_dom"/>
</dbReference>
<evidence type="ECO:0000256" key="10">
    <source>
        <dbReference type="ARBA" id="ARBA00023242"/>
    </source>
</evidence>
<keyword evidence="6" id="KW-0677">Repeat</keyword>
<feature type="compositionally biased region" description="Basic and acidic residues" evidence="14">
    <location>
        <begin position="893"/>
        <end position="902"/>
    </location>
</feature>
<evidence type="ECO:0000259" key="16">
    <source>
        <dbReference type="PROSITE" id="PS50172"/>
    </source>
</evidence>
<feature type="compositionally biased region" description="Basic and acidic residues" evidence="14">
    <location>
        <begin position="1139"/>
        <end position="1149"/>
    </location>
</feature>
<dbReference type="Pfam" id="PF00498">
    <property type="entry name" value="FHA"/>
    <property type="match status" value="1"/>
</dbReference>
<dbReference type="SUPFAM" id="SSF52113">
    <property type="entry name" value="BRCT domain"/>
    <property type="match status" value="2"/>
</dbReference>
<evidence type="ECO:0000256" key="1">
    <source>
        <dbReference type="ARBA" id="ARBA00004123"/>
    </source>
</evidence>
<feature type="compositionally biased region" description="Basic and acidic residues" evidence="14">
    <location>
        <begin position="984"/>
        <end position="993"/>
    </location>
</feature>
<feature type="compositionally biased region" description="Polar residues" evidence="14">
    <location>
        <begin position="1082"/>
        <end position="1125"/>
    </location>
</feature>
<dbReference type="PROSITE" id="PS50172">
    <property type="entry name" value="BRCT"/>
    <property type="match status" value="1"/>
</dbReference>
<keyword evidence="10" id="KW-0539">Nucleus</keyword>
<proteinExistence type="predicted"/>
<evidence type="ECO:0000256" key="11">
    <source>
        <dbReference type="ARBA" id="ARBA00023306"/>
    </source>
</evidence>
<evidence type="ECO:0000256" key="6">
    <source>
        <dbReference type="ARBA" id="ARBA00022737"/>
    </source>
</evidence>
<keyword evidence="8" id="KW-0832">Ubl conjugation</keyword>
<evidence type="ECO:0000256" key="2">
    <source>
        <dbReference type="ARBA" id="ARBA00004286"/>
    </source>
</evidence>
<dbReference type="InterPro" id="IPR036420">
    <property type="entry name" value="BRCT_dom_sf"/>
</dbReference>
<feature type="compositionally biased region" description="Polar residues" evidence="14">
    <location>
        <begin position="912"/>
        <end position="924"/>
    </location>
</feature>
<keyword evidence="5" id="KW-1017">Isopeptide bond</keyword>
<name>A0A1I8PFY4_STOCA</name>
<dbReference type="EnsemblMetazoa" id="SCAU007762-RA">
    <property type="protein sequence ID" value="SCAU007762-PA"/>
    <property type="gene ID" value="SCAU007762"/>
</dbReference>
<dbReference type="KEGG" id="scac:106093554"/>
<keyword evidence="9" id="KW-0007">Acetylation</keyword>
<dbReference type="SUPFAM" id="SSF49879">
    <property type="entry name" value="SMAD/FHA domain"/>
    <property type="match status" value="1"/>
</dbReference>
<dbReference type="CDD" id="cd17744">
    <property type="entry name" value="BRCT_MDC1_rpt1"/>
    <property type="match status" value="1"/>
</dbReference>
<accession>A0A1I8PFY4</accession>
<keyword evidence="4" id="KW-0158">Chromosome</keyword>
<evidence type="ECO:0000313" key="17">
    <source>
        <dbReference type="EnsemblMetazoa" id="SCAU007762-PA"/>
    </source>
</evidence>
<feature type="region of interest" description="Disordered" evidence="14">
    <location>
        <begin position="521"/>
        <end position="542"/>
    </location>
</feature>
<organism evidence="17 18">
    <name type="scientific">Stomoxys calcitrans</name>
    <name type="common">Stable fly</name>
    <name type="synonym">Conops calcitrans</name>
    <dbReference type="NCBI Taxonomy" id="35570"/>
    <lineage>
        <taxon>Eukaryota</taxon>
        <taxon>Metazoa</taxon>
        <taxon>Ecdysozoa</taxon>
        <taxon>Arthropoda</taxon>
        <taxon>Hexapoda</taxon>
        <taxon>Insecta</taxon>
        <taxon>Pterygota</taxon>
        <taxon>Neoptera</taxon>
        <taxon>Endopterygota</taxon>
        <taxon>Diptera</taxon>
        <taxon>Brachycera</taxon>
        <taxon>Muscomorpha</taxon>
        <taxon>Muscoidea</taxon>
        <taxon>Muscidae</taxon>
        <taxon>Stomoxys</taxon>
    </lineage>
</organism>
<dbReference type="GO" id="GO:0006974">
    <property type="term" value="P:DNA damage response"/>
    <property type="evidence" value="ECO:0007669"/>
    <property type="project" value="UniProtKB-KW"/>
</dbReference>
<keyword evidence="11" id="KW-0131">Cell cycle</keyword>
<comment type="subcellular location">
    <subcellularLocation>
        <location evidence="2">Chromosome</location>
    </subcellularLocation>
    <subcellularLocation>
        <location evidence="1">Nucleus</location>
    </subcellularLocation>
</comment>
<feature type="compositionally biased region" description="Polar residues" evidence="14">
    <location>
        <begin position="215"/>
        <end position="230"/>
    </location>
</feature>
<evidence type="ECO:0000256" key="14">
    <source>
        <dbReference type="SAM" id="MobiDB-lite"/>
    </source>
</evidence>
<dbReference type="VEuPathDB" id="VectorBase:SCAU007762"/>
<gene>
    <name evidence="17" type="primary">106093554</name>
</gene>
<feature type="compositionally biased region" description="Basic and acidic residues" evidence="14">
    <location>
        <begin position="796"/>
        <end position="877"/>
    </location>
</feature>
<feature type="region of interest" description="Disordered" evidence="14">
    <location>
        <begin position="361"/>
        <end position="380"/>
    </location>
</feature>
<dbReference type="InterPro" id="IPR000253">
    <property type="entry name" value="FHA_dom"/>
</dbReference>
<dbReference type="Proteomes" id="UP000095300">
    <property type="component" value="Unassembled WGS sequence"/>
</dbReference>
<dbReference type="OrthoDB" id="342264at2759"/>
<reference evidence="17" key="1">
    <citation type="submission" date="2020-05" db="UniProtKB">
        <authorList>
            <consortium name="EnsemblMetazoa"/>
        </authorList>
    </citation>
    <scope>IDENTIFICATION</scope>
    <source>
        <strain evidence="17">USDA</strain>
    </source>
</reference>
<feature type="compositionally biased region" description="Low complexity" evidence="14">
    <location>
        <begin position="185"/>
        <end position="200"/>
    </location>
</feature>